<dbReference type="AlphaFoldDB" id="A0A2T3J5H4"/>
<dbReference type="NCBIfam" id="NF041635">
    <property type="entry name" value="STM3941_fam"/>
    <property type="match status" value="1"/>
</dbReference>
<comment type="caution">
    <text evidence="2">The sequence shown here is derived from an EMBL/GenBank/DDBJ whole genome shotgun (WGS) entry which is preliminary data.</text>
</comment>
<organism evidence="2 3">
    <name type="scientific">Photobacterium frigidiphilum</name>
    <dbReference type="NCBI Taxonomy" id="264736"/>
    <lineage>
        <taxon>Bacteria</taxon>
        <taxon>Pseudomonadati</taxon>
        <taxon>Pseudomonadota</taxon>
        <taxon>Gammaproteobacteria</taxon>
        <taxon>Vibrionales</taxon>
        <taxon>Vibrionaceae</taxon>
        <taxon>Photobacterium</taxon>
    </lineage>
</organism>
<feature type="transmembrane region" description="Helical" evidence="1">
    <location>
        <begin position="49"/>
        <end position="69"/>
    </location>
</feature>
<dbReference type="InterPro" id="IPR048136">
    <property type="entry name" value="STM3941-like"/>
</dbReference>
<evidence type="ECO:0000313" key="2">
    <source>
        <dbReference type="EMBL" id="PSU37605.1"/>
    </source>
</evidence>
<evidence type="ECO:0000313" key="3">
    <source>
        <dbReference type="Proteomes" id="UP000240987"/>
    </source>
</evidence>
<dbReference type="Proteomes" id="UP000240987">
    <property type="component" value="Unassembled WGS sequence"/>
</dbReference>
<protein>
    <submittedName>
        <fullName evidence="2">Uncharacterized protein</fullName>
    </submittedName>
</protein>
<sequence>MKGETFLEIGFNKRKVLNLIVCHLGLLVIFDVVYILWSIRSGYGLLNEILPIAILANIGLATIVGINCMKLKFKGNVLEISEKGILFNTPLHAIANIKWEDITTVKCAPSSQVPLKVYVHNTNDYIKNYHGITKIYALTLKALRGTPFIIEMYPLNISPYELQTKVSSYLLTK</sequence>
<keyword evidence="1" id="KW-1133">Transmembrane helix</keyword>
<reference evidence="2 3" key="1">
    <citation type="submission" date="2018-01" db="EMBL/GenBank/DDBJ databases">
        <title>Whole genome sequencing of Histamine producing bacteria.</title>
        <authorList>
            <person name="Butler K."/>
        </authorList>
    </citation>
    <scope>NUCLEOTIDE SEQUENCE [LARGE SCALE GENOMIC DNA]</scope>
    <source>
        <strain evidence="2 3">JCM 12947</strain>
    </source>
</reference>
<name>A0A2T3J5H4_9GAMM</name>
<dbReference type="EMBL" id="PYMJ01000140">
    <property type="protein sequence ID" value="PSU37605.1"/>
    <property type="molecule type" value="Genomic_DNA"/>
</dbReference>
<accession>A0A2T3J5H4</accession>
<proteinExistence type="predicted"/>
<keyword evidence="1" id="KW-0472">Membrane</keyword>
<keyword evidence="3" id="KW-1185">Reference proteome</keyword>
<gene>
    <name evidence="2" type="ORF">C9J12_30290</name>
</gene>
<feature type="transmembrane region" description="Helical" evidence="1">
    <location>
        <begin position="16"/>
        <end position="37"/>
    </location>
</feature>
<keyword evidence="1" id="KW-0812">Transmembrane</keyword>
<evidence type="ECO:0000256" key="1">
    <source>
        <dbReference type="SAM" id="Phobius"/>
    </source>
</evidence>